<feature type="compositionally biased region" description="Basic and acidic residues" evidence="1">
    <location>
        <begin position="487"/>
        <end position="496"/>
    </location>
</feature>
<name>A0ABR1VHZ2_9PEZI</name>
<feature type="domain" description="Myb-like" evidence="2">
    <location>
        <begin position="678"/>
        <end position="731"/>
    </location>
</feature>
<feature type="region of interest" description="Disordered" evidence="1">
    <location>
        <begin position="508"/>
        <end position="527"/>
    </location>
</feature>
<feature type="compositionally biased region" description="Low complexity" evidence="1">
    <location>
        <begin position="552"/>
        <end position="567"/>
    </location>
</feature>
<dbReference type="Proteomes" id="UP001433268">
    <property type="component" value="Unassembled WGS sequence"/>
</dbReference>
<feature type="region of interest" description="Disordered" evidence="1">
    <location>
        <begin position="546"/>
        <end position="658"/>
    </location>
</feature>
<dbReference type="EMBL" id="JAQQWN010000008">
    <property type="protein sequence ID" value="KAK8070839.1"/>
    <property type="molecule type" value="Genomic_DNA"/>
</dbReference>
<feature type="compositionally biased region" description="Low complexity" evidence="1">
    <location>
        <begin position="9"/>
        <end position="34"/>
    </location>
</feature>
<evidence type="ECO:0000259" key="2">
    <source>
        <dbReference type="PROSITE" id="PS50090"/>
    </source>
</evidence>
<proteinExistence type="predicted"/>
<organism evidence="3 4">
    <name type="scientific">Apiospora hydei</name>
    <dbReference type="NCBI Taxonomy" id="1337664"/>
    <lineage>
        <taxon>Eukaryota</taxon>
        <taxon>Fungi</taxon>
        <taxon>Dikarya</taxon>
        <taxon>Ascomycota</taxon>
        <taxon>Pezizomycotina</taxon>
        <taxon>Sordariomycetes</taxon>
        <taxon>Xylariomycetidae</taxon>
        <taxon>Amphisphaeriales</taxon>
        <taxon>Apiosporaceae</taxon>
        <taxon>Apiospora</taxon>
    </lineage>
</organism>
<feature type="compositionally biased region" description="Low complexity" evidence="1">
    <location>
        <begin position="56"/>
        <end position="68"/>
    </location>
</feature>
<reference evidence="3 4" key="1">
    <citation type="submission" date="2023-01" db="EMBL/GenBank/DDBJ databases">
        <title>Analysis of 21 Apiospora genomes using comparative genomics revels a genus with tremendous synthesis potential of carbohydrate active enzymes and secondary metabolites.</title>
        <authorList>
            <person name="Sorensen T."/>
        </authorList>
    </citation>
    <scope>NUCLEOTIDE SEQUENCE [LARGE SCALE GENOMIC DNA]</scope>
    <source>
        <strain evidence="3 4">CBS 114990</strain>
    </source>
</reference>
<feature type="region of interest" description="Disordered" evidence="1">
    <location>
        <begin position="404"/>
        <end position="496"/>
    </location>
</feature>
<dbReference type="PROSITE" id="PS50090">
    <property type="entry name" value="MYB_LIKE"/>
    <property type="match status" value="1"/>
</dbReference>
<protein>
    <recommendedName>
        <fullName evidence="2">Myb-like domain-containing protein</fullName>
    </recommendedName>
</protein>
<sequence length="789" mass="87335">MAPSTRSKSAAGAGISSSARQTRSTRTTRTTRQAVGQKAVQDLAESSNAAAHPDTSAQSAPSPQDQSSLNDESSDEEQTSADPVKRAAPPITRRSAPRVSPDDTIVLGSEAGLEGIDHREGSPMLGDDSFISPPKRRINRSALRESQEAEPYAPQPAIGPDGDPSRDVVQLLEYVMSDIQRHTSDLYKCLILLNNGDQPELRVRALRVQVKSAFSALKSSQSSFIHEDDLFIDVVCFHRVLKDHEDQDFANHAYHAICASNLVMLLAYLLDKTLDPKRRQEFINKVANNFPWTFDFAAPSEDENEVARQIDLSFSLRCCRLASLIAQKTDEDPYVLATRVFCEEKVESRKAAKQALSQGPYKPLTSRHIPGLSKEEYQAPEYPVEKLALQLGGWAETRCEELFAPPRPQGQDDNGTNSSTRKKVQNNGEKNRSRSSSLMVAQDKEPESEAESEVDSEVGQPIRRSNALVGKSIVDDSDDDSEVGEPIIRKPGIDATKSHLLDDEAFEEDESWVAHGTPARPASSQAAPITDRQLHANIMAMHPDEILGRIGSSRASASAPPANSPPAVHRRDNPKRPVPLVEYNGQDDDDDPFEANAMLTKGNDLIAAKRRRLSKPSTAPGPSRRLPPTTIASRSRFEGPDGEPDDHVSRKDLRPADMATLTQRAKETKGAMRHLLTRPPPKRIAWSDEDTLKLVEDIAEHGCSWSKLTNVQRYEVERNQQQIRDKARNVKVSCLESRAPLWAGFDAVVLSYKEKQRLIKLGLNPDRMEDDFEIGEDGKKIPTNVYIEL</sequence>
<dbReference type="InterPro" id="IPR001005">
    <property type="entry name" value="SANT/Myb"/>
</dbReference>
<evidence type="ECO:0000256" key="1">
    <source>
        <dbReference type="SAM" id="MobiDB-lite"/>
    </source>
</evidence>
<evidence type="ECO:0000313" key="3">
    <source>
        <dbReference type="EMBL" id="KAK8070839.1"/>
    </source>
</evidence>
<gene>
    <name evidence="3" type="ORF">PG997_011042</name>
</gene>
<dbReference type="RefSeq" id="XP_066664647.1">
    <property type="nucleotide sequence ID" value="XM_066815357.1"/>
</dbReference>
<keyword evidence="4" id="KW-1185">Reference proteome</keyword>
<accession>A0ABR1VHZ2</accession>
<evidence type="ECO:0000313" key="4">
    <source>
        <dbReference type="Proteomes" id="UP001433268"/>
    </source>
</evidence>
<comment type="caution">
    <text evidence="3">The sequence shown here is derived from an EMBL/GenBank/DDBJ whole genome shotgun (WGS) entry which is preliminary data.</text>
</comment>
<dbReference type="GeneID" id="92048417"/>
<feature type="compositionally biased region" description="Basic and acidic residues" evidence="1">
    <location>
        <begin position="635"/>
        <end position="655"/>
    </location>
</feature>
<feature type="region of interest" description="Disordered" evidence="1">
    <location>
        <begin position="1"/>
        <end position="164"/>
    </location>
</feature>